<dbReference type="Gene3D" id="3.40.50.150">
    <property type="entry name" value="Vaccinia Virus protein VP39"/>
    <property type="match status" value="1"/>
</dbReference>
<evidence type="ECO:0000259" key="1">
    <source>
        <dbReference type="Pfam" id="PF01728"/>
    </source>
</evidence>
<dbReference type="Pfam" id="PF01728">
    <property type="entry name" value="FtsJ"/>
    <property type="match status" value="1"/>
</dbReference>
<proteinExistence type="predicted"/>
<dbReference type="InterPro" id="IPR002877">
    <property type="entry name" value="RNA_MeTrfase_FtsJ_dom"/>
</dbReference>
<dbReference type="GO" id="GO:0008168">
    <property type="term" value="F:methyltransferase activity"/>
    <property type="evidence" value="ECO:0007669"/>
    <property type="project" value="InterPro"/>
</dbReference>
<dbReference type="STRING" id="1432307.W9C5L5"/>
<dbReference type="HOGENOM" id="CLU_043071_0_0_1"/>
<reference evidence="2 3" key="1">
    <citation type="journal article" date="2014" name="Genome Announc.">
        <title>Draft genome sequence of Sclerotinia borealis, a psychrophilic plant pathogenic fungus.</title>
        <authorList>
            <person name="Mardanov A.V."/>
            <person name="Beletsky A.V."/>
            <person name="Kadnikov V.V."/>
            <person name="Ignatov A.N."/>
            <person name="Ravin N.V."/>
        </authorList>
    </citation>
    <scope>NUCLEOTIDE SEQUENCE [LARGE SCALE GENOMIC DNA]</scope>
    <source>
        <strain evidence="3">F-4157</strain>
    </source>
</reference>
<evidence type="ECO:0000313" key="2">
    <source>
        <dbReference type="EMBL" id="ESZ89830.1"/>
    </source>
</evidence>
<dbReference type="EMBL" id="AYSA01000762">
    <property type="protein sequence ID" value="ESZ89830.1"/>
    <property type="molecule type" value="Genomic_DNA"/>
</dbReference>
<dbReference type="Proteomes" id="UP000019487">
    <property type="component" value="Unassembled WGS sequence"/>
</dbReference>
<accession>W9C5L5</accession>
<sequence length="493" mass="55276">MDSNIDNGLKVAEELQIFQRKLATLKENGTILSIEDLAMELFSQTLEEASKKLGIRDDPSEKQTTHATQLLKIYLILSNEECRRVVELRSRGWHDNREEGDAHFRRQRKRADSTTPEEERAFYKMMQQIGQEMHGSHHIFTISSPKDNQVNILDLCMAPGGYTAAALDHCNGCKAYGITLATEAGGHTVIIGKSRLQGLRFHDITMYTEFCPSDKDIPEDFKSRFSDIKPFKHIKFHLVFADGKTLRTHDRIKDTYDANLNKETVRLQTSQLILAMNRMHKGGTLVMLLHKIDTWHSASLLYTFSKFAKVEVFKPSRKHATRSSFYMIAKDIEVSHPEAIKAIEEWQKDWYRASFGGLDMTGLPKEEPTNEVVQDLLTKFGPRLTDLGQKAWMIQADALSHTSYAGSIDVGVKLGFRKRVWNGLKGVFKDHHEGLKMVRGVGYAPIGGRGAGGWVVGSDGHITAGTRGSGREAASSGITGMNGDNRAFFMVGA</sequence>
<dbReference type="OrthoDB" id="417125at2759"/>
<keyword evidence="3" id="KW-1185">Reference proteome</keyword>
<comment type="caution">
    <text evidence="2">The sequence shown here is derived from an EMBL/GenBank/DDBJ whole genome shotgun (WGS) entry which is preliminary data.</text>
</comment>
<protein>
    <recommendedName>
        <fullName evidence="1">Ribosomal RNA methyltransferase FtsJ domain-containing protein</fullName>
    </recommendedName>
</protein>
<dbReference type="GO" id="GO:0032259">
    <property type="term" value="P:methylation"/>
    <property type="evidence" value="ECO:0007669"/>
    <property type="project" value="InterPro"/>
</dbReference>
<evidence type="ECO:0000313" key="3">
    <source>
        <dbReference type="Proteomes" id="UP000019487"/>
    </source>
</evidence>
<name>W9C5L5_SCLBF</name>
<organism evidence="2 3">
    <name type="scientific">Sclerotinia borealis (strain F-4128)</name>
    <dbReference type="NCBI Taxonomy" id="1432307"/>
    <lineage>
        <taxon>Eukaryota</taxon>
        <taxon>Fungi</taxon>
        <taxon>Dikarya</taxon>
        <taxon>Ascomycota</taxon>
        <taxon>Pezizomycotina</taxon>
        <taxon>Leotiomycetes</taxon>
        <taxon>Helotiales</taxon>
        <taxon>Sclerotiniaceae</taxon>
        <taxon>Sclerotinia</taxon>
    </lineage>
</organism>
<dbReference type="SUPFAM" id="SSF53335">
    <property type="entry name" value="S-adenosyl-L-methionine-dependent methyltransferases"/>
    <property type="match status" value="1"/>
</dbReference>
<dbReference type="InterPro" id="IPR029063">
    <property type="entry name" value="SAM-dependent_MTases_sf"/>
</dbReference>
<feature type="domain" description="Ribosomal RNA methyltransferase FtsJ" evidence="1">
    <location>
        <begin position="120"/>
        <end position="330"/>
    </location>
</feature>
<dbReference type="AlphaFoldDB" id="W9C5L5"/>
<gene>
    <name evidence="2" type="ORF">SBOR_9788</name>
</gene>